<dbReference type="RefSeq" id="WP_285984148.1">
    <property type="nucleotide sequence ID" value="NZ_JASVDS010000006.1"/>
</dbReference>
<dbReference type="InterPro" id="IPR001763">
    <property type="entry name" value="Rhodanese-like_dom"/>
</dbReference>
<dbReference type="SUPFAM" id="SSF52821">
    <property type="entry name" value="Rhodanese/Cell cycle control phosphatase"/>
    <property type="match status" value="1"/>
</dbReference>
<evidence type="ECO:0000313" key="3">
    <source>
        <dbReference type="Proteomes" id="UP001238603"/>
    </source>
</evidence>
<dbReference type="EMBL" id="JASVDS010000006">
    <property type="protein sequence ID" value="MDL5034075.1"/>
    <property type="molecule type" value="Genomic_DNA"/>
</dbReference>
<dbReference type="SMART" id="SM00450">
    <property type="entry name" value="RHOD"/>
    <property type="match status" value="1"/>
</dbReference>
<accession>A0ABT7LPI6</accession>
<keyword evidence="3" id="KW-1185">Reference proteome</keyword>
<feature type="domain" description="Rhodanese" evidence="1">
    <location>
        <begin position="19"/>
        <end position="109"/>
    </location>
</feature>
<dbReference type="PANTHER" id="PTHR43031">
    <property type="entry name" value="FAD-DEPENDENT OXIDOREDUCTASE"/>
    <property type="match status" value="1"/>
</dbReference>
<name>A0ABT7LPI6_9BURK</name>
<sequence length="111" mass="12209">MTLSLPLLHLDPRAALQAIREGAWLVDVREGHEVTRLGYGVERLLLMPLSDFERRHTELPADADLILACAAGGRSQQAMNYLRHLGHRRVRNLTGGMAAWLAHGLPVRGGG</sequence>
<dbReference type="Proteomes" id="UP001238603">
    <property type="component" value="Unassembled WGS sequence"/>
</dbReference>
<evidence type="ECO:0000313" key="2">
    <source>
        <dbReference type="EMBL" id="MDL5034075.1"/>
    </source>
</evidence>
<comment type="caution">
    <text evidence="2">The sequence shown here is derived from an EMBL/GenBank/DDBJ whole genome shotgun (WGS) entry which is preliminary data.</text>
</comment>
<organism evidence="2 3">
    <name type="scientific">Roseateles subflavus</name>
    <dbReference type="NCBI Taxonomy" id="3053353"/>
    <lineage>
        <taxon>Bacteria</taxon>
        <taxon>Pseudomonadati</taxon>
        <taxon>Pseudomonadota</taxon>
        <taxon>Betaproteobacteria</taxon>
        <taxon>Burkholderiales</taxon>
        <taxon>Sphaerotilaceae</taxon>
        <taxon>Roseateles</taxon>
    </lineage>
</organism>
<gene>
    <name evidence="2" type="ORF">QRD43_19405</name>
</gene>
<proteinExistence type="predicted"/>
<dbReference type="Gene3D" id="3.40.250.10">
    <property type="entry name" value="Rhodanese-like domain"/>
    <property type="match status" value="1"/>
</dbReference>
<protein>
    <submittedName>
        <fullName evidence="2">Rhodanese-like domain-containing protein</fullName>
    </submittedName>
</protein>
<reference evidence="2 3" key="1">
    <citation type="submission" date="2023-06" db="EMBL/GenBank/DDBJ databases">
        <title>Pelomonas sp. APW6 16S ribosomal RNA gene genome sequencing and assembly.</title>
        <authorList>
            <person name="Woo H."/>
        </authorList>
    </citation>
    <scope>NUCLEOTIDE SEQUENCE [LARGE SCALE GENOMIC DNA]</scope>
    <source>
        <strain evidence="2 3">APW6</strain>
    </source>
</reference>
<dbReference type="InterPro" id="IPR036873">
    <property type="entry name" value="Rhodanese-like_dom_sf"/>
</dbReference>
<dbReference type="CDD" id="cd00158">
    <property type="entry name" value="RHOD"/>
    <property type="match status" value="1"/>
</dbReference>
<dbReference type="PANTHER" id="PTHR43031:SF1">
    <property type="entry name" value="PYRIDINE NUCLEOTIDE-DISULPHIDE OXIDOREDUCTASE"/>
    <property type="match status" value="1"/>
</dbReference>
<dbReference type="PROSITE" id="PS50206">
    <property type="entry name" value="RHODANESE_3"/>
    <property type="match status" value="1"/>
</dbReference>
<evidence type="ECO:0000259" key="1">
    <source>
        <dbReference type="PROSITE" id="PS50206"/>
    </source>
</evidence>
<dbReference type="Pfam" id="PF00581">
    <property type="entry name" value="Rhodanese"/>
    <property type="match status" value="1"/>
</dbReference>
<dbReference type="InterPro" id="IPR050229">
    <property type="entry name" value="GlpE_sulfurtransferase"/>
</dbReference>